<gene>
    <name evidence="1" type="ORF">EV667_0265</name>
</gene>
<dbReference type="PANTHER" id="PTHR19288">
    <property type="entry name" value="4-NITROPHENYLPHOSPHATASE-RELATED"/>
    <property type="match status" value="1"/>
</dbReference>
<dbReference type="Pfam" id="PF13242">
    <property type="entry name" value="Hydrolase_like"/>
    <property type="match status" value="1"/>
</dbReference>
<organism evidence="1 2">
    <name type="scientific">Ancylobacter aquaticus</name>
    <dbReference type="NCBI Taxonomy" id="100"/>
    <lineage>
        <taxon>Bacteria</taxon>
        <taxon>Pseudomonadati</taxon>
        <taxon>Pseudomonadota</taxon>
        <taxon>Alphaproteobacteria</taxon>
        <taxon>Hyphomicrobiales</taxon>
        <taxon>Xanthobacteraceae</taxon>
        <taxon>Ancylobacter</taxon>
    </lineage>
</organism>
<dbReference type="Pfam" id="PF13344">
    <property type="entry name" value="Hydrolase_6"/>
    <property type="match status" value="1"/>
</dbReference>
<dbReference type="EMBL" id="SMFY01000001">
    <property type="protein sequence ID" value="TCK30177.1"/>
    <property type="molecule type" value="Genomic_DNA"/>
</dbReference>
<dbReference type="PANTHER" id="PTHR19288:SF90">
    <property type="entry name" value="OS08G0542600 PROTEIN"/>
    <property type="match status" value="1"/>
</dbReference>
<comment type="caution">
    <text evidence="1">The sequence shown here is derived from an EMBL/GenBank/DDBJ whole genome shotgun (WGS) entry which is preliminary data.</text>
</comment>
<keyword evidence="1" id="KW-0378">Hydrolase</keyword>
<proteinExistence type="predicted"/>
<reference evidence="1 2" key="1">
    <citation type="submission" date="2019-03" db="EMBL/GenBank/DDBJ databases">
        <title>Genomic Encyclopedia of Type Strains, Phase IV (KMG-IV): sequencing the most valuable type-strain genomes for metagenomic binning, comparative biology and taxonomic classification.</title>
        <authorList>
            <person name="Goeker M."/>
        </authorList>
    </citation>
    <scope>NUCLEOTIDE SEQUENCE [LARGE SCALE GENOMIC DNA]</scope>
    <source>
        <strain evidence="1 2">DSM 101</strain>
    </source>
</reference>
<dbReference type="GO" id="GO:0016791">
    <property type="term" value="F:phosphatase activity"/>
    <property type="evidence" value="ECO:0007669"/>
    <property type="project" value="TreeGrafter"/>
</dbReference>
<dbReference type="InterPro" id="IPR006357">
    <property type="entry name" value="HAD-SF_hydro_IIA"/>
</dbReference>
<dbReference type="AlphaFoldDB" id="A0A4R1I4G2"/>
<accession>A0A4R1I4G2</accession>
<dbReference type="CDD" id="cd07525">
    <property type="entry name" value="HAD_like"/>
    <property type="match status" value="1"/>
</dbReference>
<dbReference type="SUPFAM" id="SSF56784">
    <property type="entry name" value="HAD-like"/>
    <property type="match status" value="1"/>
</dbReference>
<dbReference type="Gene3D" id="3.40.50.1000">
    <property type="entry name" value="HAD superfamily/HAD-like"/>
    <property type="match status" value="2"/>
</dbReference>
<protein>
    <submittedName>
        <fullName evidence="1">HAD superfamily hydrolase (TIGR01459 family)</fullName>
    </submittedName>
</protein>
<evidence type="ECO:0000313" key="1">
    <source>
        <dbReference type="EMBL" id="TCK30177.1"/>
    </source>
</evidence>
<keyword evidence="2" id="KW-1185">Reference proteome</keyword>
<sequence length="318" mass="33443">MPDAACSPALPGRALCAARTHGNRHRMEIDSAPPLVSSFATLAPRYDLVLCDVWGVLHNGVLGSQAAAEALIRAREGGATVILVSNAPREPEGVARILDGFGVPRTAYDAIVTSGMVTSALLAGRPGVKMWHLGPQRDLGIYKGLDLTQASFEEAELIVCTGLFDDTVETPDDYADMLAAARERALPFICANPDIVVERGGDLIWCAGAIAEAYAELGGEVVFCGKPHRPIYETAFATAEKLRGAPVERARTLAIGDALRTDLAGALGYGIDCLFVAAGIHAGELGLEHGAEVEPRALARLLADGPGRPTAVTTRLAW</sequence>
<dbReference type="GO" id="GO:0005737">
    <property type="term" value="C:cytoplasm"/>
    <property type="evidence" value="ECO:0007669"/>
    <property type="project" value="TreeGrafter"/>
</dbReference>
<dbReference type="NCBIfam" id="TIGR01460">
    <property type="entry name" value="HAD-SF-IIA"/>
    <property type="match status" value="1"/>
</dbReference>
<dbReference type="Proteomes" id="UP000295030">
    <property type="component" value="Unassembled WGS sequence"/>
</dbReference>
<dbReference type="InterPro" id="IPR006356">
    <property type="entry name" value="HAD-SF_hydro_IIA_hyp3"/>
</dbReference>
<evidence type="ECO:0000313" key="2">
    <source>
        <dbReference type="Proteomes" id="UP000295030"/>
    </source>
</evidence>
<name>A0A4R1I4G2_ANCAQ</name>
<dbReference type="NCBIfam" id="TIGR01459">
    <property type="entry name" value="HAD-SF-IIA-hyp4"/>
    <property type="match status" value="1"/>
</dbReference>
<dbReference type="InterPro" id="IPR023214">
    <property type="entry name" value="HAD_sf"/>
</dbReference>
<dbReference type="InterPro" id="IPR036412">
    <property type="entry name" value="HAD-like_sf"/>
</dbReference>